<proteinExistence type="predicted"/>
<feature type="transmembrane region" description="Helical" evidence="1">
    <location>
        <begin position="69"/>
        <end position="94"/>
    </location>
</feature>
<dbReference type="EMBL" id="CAJVAS010000070">
    <property type="protein sequence ID" value="CAG7652431.1"/>
    <property type="molecule type" value="Genomic_DNA"/>
</dbReference>
<dbReference type="Pfam" id="PF22570">
    <property type="entry name" value="LiaF-TM"/>
    <property type="match status" value="1"/>
</dbReference>
<evidence type="ECO:0000259" key="2">
    <source>
        <dbReference type="Pfam" id="PF22570"/>
    </source>
</evidence>
<name>A0A916NT07_9BACL</name>
<evidence type="ECO:0000256" key="1">
    <source>
        <dbReference type="SAM" id="Phobius"/>
    </source>
</evidence>
<protein>
    <recommendedName>
        <fullName evidence="2">LiaF transmembrane domain-containing protein</fullName>
    </recommendedName>
</protein>
<sequence length="220" mass="24745">MMRWRVGTLSMGLTLVFLGSILFVSQMNGMRAFDAFIAWWPILFVLLGLEILLYLWFSRKENTVVRYDFVSVFFVSLLYTCCLGFAVLTSIGVIGQIQLAISEVERTVELPDAKQPVGADVKRIIVQTSGSQVKVDQSNERVVHVFGSYRERVPQEAGTAADSPSPYTFRTVGDTMYVHIKQQPAHRGLRSYTPYMRVTVVVPQEVKVEVRGADQMPIAS</sequence>
<keyword evidence="4" id="KW-1185">Reference proteome</keyword>
<reference evidence="3" key="1">
    <citation type="submission" date="2021-06" db="EMBL/GenBank/DDBJ databases">
        <authorList>
            <person name="Criscuolo A."/>
        </authorList>
    </citation>
    <scope>NUCLEOTIDE SEQUENCE</scope>
    <source>
        <strain evidence="3">CIP111600</strain>
    </source>
</reference>
<dbReference type="RefSeq" id="WP_218096181.1">
    <property type="nucleotide sequence ID" value="NZ_CAJVAS010000070.1"/>
</dbReference>
<dbReference type="InterPro" id="IPR054331">
    <property type="entry name" value="LiaF_TM"/>
</dbReference>
<evidence type="ECO:0000313" key="4">
    <source>
        <dbReference type="Proteomes" id="UP000693672"/>
    </source>
</evidence>
<dbReference type="AlphaFoldDB" id="A0A916NT07"/>
<gene>
    <name evidence="3" type="ORF">PAESOLCIP111_06534</name>
</gene>
<keyword evidence="1" id="KW-1133">Transmembrane helix</keyword>
<feature type="transmembrane region" description="Helical" evidence="1">
    <location>
        <begin position="6"/>
        <end position="24"/>
    </location>
</feature>
<keyword evidence="1" id="KW-0472">Membrane</keyword>
<organism evidence="3 4">
    <name type="scientific">Paenibacillus solanacearum</name>
    <dbReference type="NCBI Taxonomy" id="2048548"/>
    <lineage>
        <taxon>Bacteria</taxon>
        <taxon>Bacillati</taxon>
        <taxon>Bacillota</taxon>
        <taxon>Bacilli</taxon>
        <taxon>Bacillales</taxon>
        <taxon>Paenibacillaceae</taxon>
        <taxon>Paenibacillus</taxon>
    </lineage>
</organism>
<feature type="domain" description="LiaF transmembrane" evidence="2">
    <location>
        <begin position="11"/>
        <end position="84"/>
    </location>
</feature>
<dbReference type="Proteomes" id="UP000693672">
    <property type="component" value="Unassembled WGS sequence"/>
</dbReference>
<evidence type="ECO:0000313" key="3">
    <source>
        <dbReference type="EMBL" id="CAG7652431.1"/>
    </source>
</evidence>
<feature type="transmembrane region" description="Helical" evidence="1">
    <location>
        <begin position="36"/>
        <end position="57"/>
    </location>
</feature>
<keyword evidence="1" id="KW-0812">Transmembrane</keyword>
<accession>A0A916NT07</accession>
<comment type="caution">
    <text evidence="3">The sequence shown here is derived from an EMBL/GenBank/DDBJ whole genome shotgun (WGS) entry which is preliminary data.</text>
</comment>